<dbReference type="AlphaFoldDB" id="A0A285X4I3"/>
<accession>A0A285X4I3</accession>
<evidence type="ECO:0008006" key="4">
    <source>
        <dbReference type="Google" id="ProtNLM"/>
    </source>
</evidence>
<dbReference type="EMBL" id="OCMF01000001">
    <property type="protein sequence ID" value="SOC79674.1"/>
    <property type="molecule type" value="Genomic_DNA"/>
</dbReference>
<reference evidence="3" key="1">
    <citation type="submission" date="2017-09" db="EMBL/GenBank/DDBJ databases">
        <authorList>
            <person name="Varghese N."/>
            <person name="Submissions S."/>
        </authorList>
    </citation>
    <scope>NUCLEOTIDE SEQUENCE [LARGE SCALE GENOMIC DNA]</scope>
    <source>
        <strain evidence="3">CGMCC 1.12641</strain>
    </source>
</reference>
<proteinExistence type="predicted"/>
<evidence type="ECO:0000313" key="3">
    <source>
        <dbReference type="Proteomes" id="UP000219193"/>
    </source>
</evidence>
<dbReference type="Proteomes" id="UP000219193">
    <property type="component" value="Unassembled WGS sequence"/>
</dbReference>
<feature type="signal peptide" evidence="1">
    <location>
        <begin position="1"/>
        <end position="31"/>
    </location>
</feature>
<evidence type="ECO:0000313" key="2">
    <source>
        <dbReference type="EMBL" id="SOC79674.1"/>
    </source>
</evidence>
<organism evidence="2 3">
    <name type="scientific">Salinimicrobium sediminis</name>
    <dbReference type="NCBI Taxonomy" id="1343891"/>
    <lineage>
        <taxon>Bacteria</taxon>
        <taxon>Pseudomonadati</taxon>
        <taxon>Bacteroidota</taxon>
        <taxon>Flavobacteriia</taxon>
        <taxon>Flavobacteriales</taxon>
        <taxon>Flavobacteriaceae</taxon>
        <taxon>Salinimicrobium</taxon>
    </lineage>
</organism>
<evidence type="ECO:0000256" key="1">
    <source>
        <dbReference type="SAM" id="SignalP"/>
    </source>
</evidence>
<sequence>MWECIPGYNYYLMKKFFLPLLFCAFPFFAHSQDASVEQSTYGIQSGLLGLWFHNETALSSEIALRSELGFDTGFWAGSFYEKTGFLMAPVISLEPRWYYNLNKRQRKSRRTDGNSGNFLSLQTSYHPDWFVISNYEDIRIISDISIIPTWGIRRHLGDHFTYETGIGVGYRYTFAKEAGYLENESDLALNLHLRIGYRFN</sequence>
<keyword evidence="3" id="KW-1185">Reference proteome</keyword>
<keyword evidence="1" id="KW-0732">Signal</keyword>
<gene>
    <name evidence="2" type="ORF">SAMN06296241_1206</name>
</gene>
<protein>
    <recommendedName>
        <fullName evidence="4">Outer membrane protein beta-barrel domain-containing protein</fullName>
    </recommendedName>
</protein>
<feature type="chain" id="PRO_5012877176" description="Outer membrane protein beta-barrel domain-containing protein" evidence="1">
    <location>
        <begin position="32"/>
        <end position="200"/>
    </location>
</feature>
<name>A0A285X4I3_9FLAO</name>